<keyword evidence="2" id="KW-0812">Transmembrane</keyword>
<organism evidence="4 5">
    <name type="scientific">Actinomycetospora endophytica</name>
    <dbReference type="NCBI Taxonomy" id="2291215"/>
    <lineage>
        <taxon>Bacteria</taxon>
        <taxon>Bacillati</taxon>
        <taxon>Actinomycetota</taxon>
        <taxon>Actinomycetes</taxon>
        <taxon>Pseudonocardiales</taxon>
        <taxon>Pseudonocardiaceae</taxon>
        <taxon>Actinomycetospora</taxon>
    </lineage>
</organism>
<feature type="region of interest" description="Disordered" evidence="1">
    <location>
        <begin position="171"/>
        <end position="234"/>
    </location>
</feature>
<name>A0ABS8PGM6_9PSEU</name>
<reference evidence="4 5" key="1">
    <citation type="submission" date="2021-11" db="EMBL/GenBank/DDBJ databases">
        <title>Draft genome sequence of Actinomycetospora sp. SF1 isolated from the rhizosphere soil.</title>
        <authorList>
            <person name="Duangmal K."/>
            <person name="Chantavorakit T."/>
        </authorList>
    </citation>
    <scope>NUCLEOTIDE SEQUENCE [LARGE SCALE GENOMIC DNA]</scope>
    <source>
        <strain evidence="4 5">TBRC 5722</strain>
    </source>
</reference>
<dbReference type="Proteomes" id="UP001199469">
    <property type="component" value="Unassembled WGS sequence"/>
</dbReference>
<dbReference type="PANTHER" id="PTHR37938">
    <property type="entry name" value="BLL0215 PROTEIN"/>
    <property type="match status" value="1"/>
</dbReference>
<keyword evidence="5" id="KW-1185">Reference proteome</keyword>
<feature type="compositionally biased region" description="Basic residues" evidence="1">
    <location>
        <begin position="217"/>
        <end position="234"/>
    </location>
</feature>
<dbReference type="PANTHER" id="PTHR37938:SF1">
    <property type="entry name" value="BLL0215 PROTEIN"/>
    <property type="match status" value="1"/>
</dbReference>
<keyword evidence="2" id="KW-1133">Transmembrane helix</keyword>
<gene>
    <name evidence="4" type="ORF">LQ327_28995</name>
</gene>
<feature type="transmembrane region" description="Helical" evidence="2">
    <location>
        <begin position="25"/>
        <end position="45"/>
    </location>
</feature>
<evidence type="ECO:0000259" key="3">
    <source>
        <dbReference type="Pfam" id="PF03703"/>
    </source>
</evidence>
<keyword evidence="2" id="KW-0472">Membrane</keyword>
<evidence type="ECO:0000313" key="5">
    <source>
        <dbReference type="Proteomes" id="UP001199469"/>
    </source>
</evidence>
<dbReference type="EMBL" id="JAJNDB010000008">
    <property type="protein sequence ID" value="MCD2197415.1"/>
    <property type="molecule type" value="Genomic_DNA"/>
</dbReference>
<proteinExistence type="predicted"/>
<accession>A0ABS8PGM6</accession>
<sequence>MPYPERLLVAGERVARHVRPHWRMLVLPAVLPIVVAFLGAWLVALTRSTPWSITVLVAVLVVGIGLVGWFSVAPVMRWRSTHFVVTDRRILVREGVFSRSGVAVVGASITSVRTTRTFSDRMLGCGTLVVAVDDTREPWQFDGIGRVDRVASEVERMAQRRGGLRPDRWGAWRDGDVEDAEDADWSEDDEDEDWDDADWDSEDDDERDSLADVPAPRPRRRLPFTRRRALTAGR</sequence>
<feature type="compositionally biased region" description="Acidic residues" evidence="1">
    <location>
        <begin position="176"/>
        <end position="207"/>
    </location>
</feature>
<dbReference type="InterPro" id="IPR005182">
    <property type="entry name" value="YdbS-like_PH"/>
</dbReference>
<dbReference type="Pfam" id="PF03703">
    <property type="entry name" value="bPH_2"/>
    <property type="match status" value="1"/>
</dbReference>
<feature type="transmembrane region" description="Helical" evidence="2">
    <location>
        <begin position="51"/>
        <end position="72"/>
    </location>
</feature>
<dbReference type="RefSeq" id="WP_230739456.1">
    <property type="nucleotide sequence ID" value="NZ_JAJNDB010000008.1"/>
</dbReference>
<protein>
    <submittedName>
        <fullName evidence="4">PH domain-containing protein</fullName>
    </submittedName>
</protein>
<comment type="caution">
    <text evidence="4">The sequence shown here is derived from an EMBL/GenBank/DDBJ whole genome shotgun (WGS) entry which is preliminary data.</text>
</comment>
<evidence type="ECO:0000313" key="4">
    <source>
        <dbReference type="EMBL" id="MCD2197415.1"/>
    </source>
</evidence>
<feature type="domain" description="YdbS-like PH" evidence="3">
    <location>
        <begin position="78"/>
        <end position="140"/>
    </location>
</feature>
<evidence type="ECO:0000256" key="1">
    <source>
        <dbReference type="SAM" id="MobiDB-lite"/>
    </source>
</evidence>
<evidence type="ECO:0000256" key="2">
    <source>
        <dbReference type="SAM" id="Phobius"/>
    </source>
</evidence>